<dbReference type="PRINTS" id="PR00038">
    <property type="entry name" value="HTHLUXR"/>
</dbReference>
<dbReference type="InterPro" id="IPR036388">
    <property type="entry name" value="WH-like_DNA-bd_sf"/>
</dbReference>
<keyword evidence="2" id="KW-0238">DNA-binding</keyword>
<organism evidence="5 6">
    <name type="scientific">Microtetraspora glauca</name>
    <dbReference type="NCBI Taxonomy" id="1996"/>
    <lineage>
        <taxon>Bacteria</taxon>
        <taxon>Bacillati</taxon>
        <taxon>Actinomycetota</taxon>
        <taxon>Actinomycetes</taxon>
        <taxon>Streptosporangiales</taxon>
        <taxon>Streptosporangiaceae</taxon>
        <taxon>Microtetraspora</taxon>
    </lineage>
</organism>
<dbReference type="InterPro" id="IPR016032">
    <property type="entry name" value="Sig_transdc_resp-reg_C-effctor"/>
</dbReference>
<evidence type="ECO:0000256" key="3">
    <source>
        <dbReference type="ARBA" id="ARBA00023163"/>
    </source>
</evidence>
<dbReference type="InterPro" id="IPR029016">
    <property type="entry name" value="GAF-like_dom_sf"/>
</dbReference>
<dbReference type="InterPro" id="IPR000792">
    <property type="entry name" value="Tscrpt_reg_LuxR_C"/>
</dbReference>
<reference evidence="5 6" key="1">
    <citation type="submission" date="2024-06" db="EMBL/GenBank/DDBJ databases">
        <title>The Natural Products Discovery Center: Release of the First 8490 Sequenced Strains for Exploring Actinobacteria Biosynthetic Diversity.</title>
        <authorList>
            <person name="Kalkreuter E."/>
            <person name="Kautsar S.A."/>
            <person name="Yang D."/>
            <person name="Bader C.D."/>
            <person name="Teijaro C.N."/>
            <person name="Fluegel L."/>
            <person name="Davis C.M."/>
            <person name="Simpson J.R."/>
            <person name="Lauterbach L."/>
            <person name="Steele A.D."/>
            <person name="Gui C."/>
            <person name="Meng S."/>
            <person name="Li G."/>
            <person name="Viehrig K."/>
            <person name="Ye F."/>
            <person name="Su P."/>
            <person name="Kiefer A.F."/>
            <person name="Nichols A."/>
            <person name="Cepeda A.J."/>
            <person name="Yan W."/>
            <person name="Fan B."/>
            <person name="Jiang Y."/>
            <person name="Adhikari A."/>
            <person name="Zheng C.-J."/>
            <person name="Schuster L."/>
            <person name="Cowan T.M."/>
            <person name="Smanski M.J."/>
            <person name="Chevrette M.G."/>
            <person name="De Carvalho L.P.S."/>
            <person name="Shen B."/>
        </authorList>
    </citation>
    <scope>NUCLEOTIDE SEQUENCE [LARGE SCALE GENOMIC DNA]</scope>
    <source>
        <strain evidence="5 6">NPDC050100</strain>
    </source>
</reference>
<dbReference type="Proteomes" id="UP001551675">
    <property type="component" value="Unassembled WGS sequence"/>
</dbReference>
<protein>
    <submittedName>
        <fullName evidence="5">LuxR C-terminal-related transcriptional regulator</fullName>
    </submittedName>
</protein>
<evidence type="ECO:0000259" key="4">
    <source>
        <dbReference type="PROSITE" id="PS50043"/>
    </source>
</evidence>
<dbReference type="SUPFAM" id="SSF46894">
    <property type="entry name" value="C-terminal effector domain of the bipartite response regulators"/>
    <property type="match status" value="1"/>
</dbReference>
<keyword evidence="1" id="KW-0805">Transcription regulation</keyword>
<dbReference type="SMART" id="SM00421">
    <property type="entry name" value="HTH_LUXR"/>
    <property type="match status" value="1"/>
</dbReference>
<dbReference type="EMBL" id="JBFALK010000019">
    <property type="protein sequence ID" value="MEV0972950.1"/>
    <property type="molecule type" value="Genomic_DNA"/>
</dbReference>
<name>A0ABV3GMV7_MICGL</name>
<comment type="caution">
    <text evidence="5">The sequence shown here is derived from an EMBL/GenBank/DDBJ whole genome shotgun (WGS) entry which is preliminary data.</text>
</comment>
<dbReference type="Gene3D" id="1.10.10.10">
    <property type="entry name" value="Winged helix-like DNA-binding domain superfamily/Winged helix DNA-binding domain"/>
    <property type="match status" value="1"/>
</dbReference>
<gene>
    <name evidence="5" type="ORF">AB0I59_30470</name>
</gene>
<dbReference type="InterPro" id="IPR039420">
    <property type="entry name" value="WalR-like"/>
</dbReference>
<evidence type="ECO:0000256" key="2">
    <source>
        <dbReference type="ARBA" id="ARBA00023125"/>
    </source>
</evidence>
<dbReference type="Pfam" id="PF13185">
    <property type="entry name" value="GAF_2"/>
    <property type="match status" value="1"/>
</dbReference>
<sequence length="290" mass="31244">MAVSHAPVSDPEHEREVLHTALRRMRRVTGLPVAFGGAVSPQGRDVPLTGFTGTLTGALRGLVIGAGNGLGGQVLVTSRPGSVDDYTSDLRISHEYDKPVIAEGLRAIAAVPITMDGSVFGVLYGGTRESLSLSTRVLDAMTQVALRAGIELAVRREVERRMVELETAAITRAVREAPTAPEWEEVRQAHAQLRSIAQEIADPAIRSRLQDVCDRLARTNGRPPRANPLSPRELDVLALVAVGCGNAETGRRLGILPETVKSYLRTIMRKLGAHSRMEAVVVARRSGFMP</sequence>
<feature type="domain" description="HTH luxR-type" evidence="4">
    <location>
        <begin position="222"/>
        <end position="287"/>
    </location>
</feature>
<dbReference type="PROSITE" id="PS50043">
    <property type="entry name" value="HTH_LUXR_2"/>
    <property type="match status" value="1"/>
</dbReference>
<dbReference type="PANTHER" id="PTHR43214:SF42">
    <property type="entry name" value="TRANSCRIPTIONAL REGULATORY PROTEIN DESR"/>
    <property type="match status" value="1"/>
</dbReference>
<keyword evidence="6" id="KW-1185">Reference proteome</keyword>
<evidence type="ECO:0000256" key="1">
    <source>
        <dbReference type="ARBA" id="ARBA00023015"/>
    </source>
</evidence>
<dbReference type="Pfam" id="PF00196">
    <property type="entry name" value="GerE"/>
    <property type="match status" value="1"/>
</dbReference>
<keyword evidence="3" id="KW-0804">Transcription</keyword>
<dbReference type="PANTHER" id="PTHR43214">
    <property type="entry name" value="TWO-COMPONENT RESPONSE REGULATOR"/>
    <property type="match status" value="1"/>
</dbReference>
<evidence type="ECO:0000313" key="6">
    <source>
        <dbReference type="Proteomes" id="UP001551675"/>
    </source>
</evidence>
<dbReference type="Gene3D" id="3.30.450.40">
    <property type="match status" value="1"/>
</dbReference>
<dbReference type="CDD" id="cd06170">
    <property type="entry name" value="LuxR_C_like"/>
    <property type="match status" value="1"/>
</dbReference>
<evidence type="ECO:0000313" key="5">
    <source>
        <dbReference type="EMBL" id="MEV0972950.1"/>
    </source>
</evidence>
<accession>A0ABV3GMV7</accession>
<dbReference type="SMART" id="SM00065">
    <property type="entry name" value="GAF"/>
    <property type="match status" value="1"/>
</dbReference>
<proteinExistence type="predicted"/>
<dbReference type="InterPro" id="IPR003018">
    <property type="entry name" value="GAF"/>
</dbReference>
<dbReference type="RefSeq" id="WP_358138380.1">
    <property type="nucleotide sequence ID" value="NZ_JBFALK010000019.1"/>
</dbReference>
<dbReference type="SUPFAM" id="SSF55781">
    <property type="entry name" value="GAF domain-like"/>
    <property type="match status" value="1"/>
</dbReference>